<dbReference type="Proteomes" id="UP000050360">
    <property type="component" value="Unassembled WGS sequence"/>
</dbReference>
<evidence type="ECO:0000313" key="2">
    <source>
        <dbReference type="Proteomes" id="UP000050360"/>
    </source>
</evidence>
<dbReference type="EMBL" id="LKCM01000199">
    <property type="protein sequence ID" value="KPQ42890.1"/>
    <property type="molecule type" value="Genomic_DNA"/>
</dbReference>
<organism evidence="1 2">
    <name type="scientific">Candidatus Methanoperedens nitratireducens</name>
    <dbReference type="NCBI Taxonomy" id="1392998"/>
    <lineage>
        <taxon>Archaea</taxon>
        <taxon>Methanobacteriati</taxon>
        <taxon>Methanobacteriota</taxon>
        <taxon>Stenosarchaea group</taxon>
        <taxon>Methanomicrobia</taxon>
        <taxon>Methanosarcinales</taxon>
        <taxon>ANME-2 cluster</taxon>
        <taxon>Candidatus Methanoperedentaceae</taxon>
        <taxon>Candidatus Methanoperedens</taxon>
    </lineage>
</organism>
<name>A0A0N8KQR7_9EURY</name>
<comment type="caution">
    <text evidence="1">The sequence shown here is derived from an EMBL/GenBank/DDBJ whole genome shotgun (WGS) entry which is preliminary data.</text>
</comment>
<protein>
    <submittedName>
        <fullName evidence="1">Uncharacterized protein</fullName>
    </submittedName>
</protein>
<proteinExistence type="predicted"/>
<dbReference type="AlphaFoldDB" id="A0A0N8KQR7"/>
<reference evidence="1 2" key="1">
    <citation type="submission" date="2015-09" db="EMBL/GenBank/DDBJ databases">
        <title>A metagenomics-based metabolic model of nitrate-dependent anaerobic oxidation of methane by Methanoperedens-like archaea.</title>
        <authorList>
            <person name="Arshad A."/>
            <person name="Speth D.R."/>
            <person name="De Graaf R.M."/>
            <person name="Op Den Camp H.J."/>
            <person name="Jetten M.S."/>
            <person name="Welte C.U."/>
        </authorList>
    </citation>
    <scope>NUCLEOTIDE SEQUENCE [LARGE SCALE GENOMIC DNA]</scope>
</reference>
<gene>
    <name evidence="1" type="ORF">MPEBLZ_02572</name>
</gene>
<evidence type="ECO:0000313" key="1">
    <source>
        <dbReference type="EMBL" id="KPQ42890.1"/>
    </source>
</evidence>
<accession>A0A0N8KQR7</accession>
<sequence>MDISKIIEVAKKELFEYFSIQPNVIWKEEDLQSFLYHRLLVLEPNLKNRLHREFPVIVSHSPRNWVGMLDLAITDECSNNFSLLDVKIDYAIELKFVRDWKTGLSPKSLAKFESECRKDCNKLLTHAINFKDETKKYFYSFRLPQSAQIEDVKNIFDTIAWNGIESHYVECYPEYRGFMGYIHSK</sequence>